<name>S5REQ4_9VIRU</name>
<dbReference type="Proteomes" id="UP000232905">
    <property type="component" value="Segment"/>
</dbReference>
<protein>
    <submittedName>
        <fullName evidence="1">Putative V3 protein</fullName>
    </submittedName>
</protein>
<keyword evidence="2" id="KW-1185">Reference proteome</keyword>
<reference evidence="1 2" key="1">
    <citation type="journal article" date="2014" name="Arch. Virol.">
        <title>Identification and molecular characterization of a single-stranded circular DNA virus with similarities to Sclerotinia sclerotiorum hypovirulence-associated DNA virus 1.</title>
        <authorList>
            <person name="Du Z."/>
            <person name="Tang Y."/>
            <person name="Zhang S."/>
            <person name="She X."/>
            <person name="Lan G."/>
            <person name="Varsani A."/>
            <person name="He Z."/>
        </authorList>
    </citation>
    <scope>NUCLEOTIDE SEQUENCE [LARGE SCALE GENOMIC DNA]</scope>
    <source>
        <strain evidence="1">VNHJ1W</strain>
    </source>
</reference>
<evidence type="ECO:0000313" key="1">
    <source>
        <dbReference type="EMBL" id="AGS12484.1"/>
    </source>
</evidence>
<sequence length="106" mass="12108">MDQSPKLVSILRLRNSRPLISRRPISHSALDWPLQPSCDNISILDCVVVSLRRCSFNRCKVWVPTVHIEYVSLSTSKLPSEVREHVKMKSSILVMLSSNDTFSSQR</sequence>
<organism evidence="1 2">
    <name type="scientific">hypericum associated gemycircularvirus 1</name>
    <dbReference type="NCBI Taxonomy" id="1985384"/>
    <lineage>
        <taxon>Viruses</taxon>
        <taxon>Monodnaviria</taxon>
        <taxon>Shotokuvirae</taxon>
        <taxon>Cressdnaviricota</taxon>
        <taxon>Repensiviricetes</taxon>
        <taxon>Geplafuvirales</taxon>
        <taxon>Genomoviridae</taxon>
        <taxon>Gemycircularvirus</taxon>
        <taxon>Gemycircularvirus hypas1</taxon>
    </lineage>
</organism>
<accession>S5REQ4</accession>
<evidence type="ECO:0000313" key="2">
    <source>
        <dbReference type="Proteomes" id="UP000232905"/>
    </source>
</evidence>
<proteinExistence type="predicted"/>
<dbReference type="EMBL" id="KF413620">
    <property type="protein sequence ID" value="AGS12484.1"/>
    <property type="molecule type" value="Genomic_DNA"/>
</dbReference>